<evidence type="ECO:0000313" key="1">
    <source>
        <dbReference type="EMBL" id="POG72146.1"/>
    </source>
</evidence>
<dbReference type="Proteomes" id="UP000018888">
    <property type="component" value="Unassembled WGS sequence"/>
</dbReference>
<dbReference type="EMBL" id="AUPC02000099">
    <property type="protein sequence ID" value="POG72146.1"/>
    <property type="molecule type" value="Genomic_DNA"/>
</dbReference>
<evidence type="ECO:0000313" key="2">
    <source>
        <dbReference type="Proteomes" id="UP000018888"/>
    </source>
</evidence>
<keyword evidence="2" id="KW-1185">Reference proteome</keyword>
<comment type="caution">
    <text evidence="1">The sequence shown here is derived from an EMBL/GenBank/DDBJ whole genome shotgun (WGS) entry which is preliminary data.</text>
</comment>
<gene>
    <name evidence="1" type="ORF">GLOIN_2v1598706</name>
</gene>
<sequence>MGYYKCVISAVKFMISIFNVQNRNIFLEYKADIMKIKYTDKLNHEMLHCLFSLSHC</sequence>
<organism evidence="1 2">
    <name type="scientific">Rhizophagus irregularis (strain DAOM 181602 / DAOM 197198 / MUCL 43194)</name>
    <name type="common">Arbuscular mycorrhizal fungus</name>
    <name type="synonym">Glomus intraradices</name>
    <dbReference type="NCBI Taxonomy" id="747089"/>
    <lineage>
        <taxon>Eukaryota</taxon>
        <taxon>Fungi</taxon>
        <taxon>Fungi incertae sedis</taxon>
        <taxon>Mucoromycota</taxon>
        <taxon>Glomeromycotina</taxon>
        <taxon>Glomeromycetes</taxon>
        <taxon>Glomerales</taxon>
        <taxon>Glomeraceae</taxon>
        <taxon>Rhizophagus</taxon>
    </lineage>
</organism>
<dbReference type="AlphaFoldDB" id="A0A2P4Q3F9"/>
<proteinExistence type="predicted"/>
<reference evidence="1 2" key="2">
    <citation type="journal article" date="2018" name="New Phytol.">
        <title>High intraspecific genome diversity in the model arbuscular mycorrhizal symbiont Rhizophagus irregularis.</title>
        <authorList>
            <person name="Chen E.C.H."/>
            <person name="Morin E."/>
            <person name="Beaudet D."/>
            <person name="Noel J."/>
            <person name="Yildirir G."/>
            <person name="Ndikumana S."/>
            <person name="Charron P."/>
            <person name="St-Onge C."/>
            <person name="Giorgi J."/>
            <person name="Kruger M."/>
            <person name="Marton T."/>
            <person name="Ropars J."/>
            <person name="Grigoriev I.V."/>
            <person name="Hainaut M."/>
            <person name="Henrissat B."/>
            <person name="Roux C."/>
            <person name="Martin F."/>
            <person name="Corradi N."/>
        </authorList>
    </citation>
    <scope>NUCLEOTIDE SEQUENCE [LARGE SCALE GENOMIC DNA]</scope>
    <source>
        <strain evidence="1 2">DAOM 197198</strain>
    </source>
</reference>
<reference evidence="1 2" key="1">
    <citation type="journal article" date="2013" name="Proc. Natl. Acad. Sci. U.S.A.">
        <title>Genome of an arbuscular mycorrhizal fungus provides insight into the oldest plant symbiosis.</title>
        <authorList>
            <person name="Tisserant E."/>
            <person name="Malbreil M."/>
            <person name="Kuo A."/>
            <person name="Kohler A."/>
            <person name="Symeonidi A."/>
            <person name="Balestrini R."/>
            <person name="Charron P."/>
            <person name="Duensing N."/>
            <person name="Frei Dit Frey N."/>
            <person name="Gianinazzi-Pearson V."/>
            <person name="Gilbert L.B."/>
            <person name="Handa Y."/>
            <person name="Herr J.R."/>
            <person name="Hijri M."/>
            <person name="Koul R."/>
            <person name="Kawaguchi M."/>
            <person name="Krajinski F."/>
            <person name="Lammers P.J."/>
            <person name="Masclaux F.G."/>
            <person name="Murat C."/>
            <person name="Morin E."/>
            <person name="Ndikumana S."/>
            <person name="Pagni M."/>
            <person name="Petitpierre D."/>
            <person name="Requena N."/>
            <person name="Rosikiewicz P."/>
            <person name="Riley R."/>
            <person name="Saito K."/>
            <person name="San Clemente H."/>
            <person name="Shapiro H."/>
            <person name="van Tuinen D."/>
            <person name="Becard G."/>
            <person name="Bonfante P."/>
            <person name="Paszkowski U."/>
            <person name="Shachar-Hill Y.Y."/>
            <person name="Tuskan G.A."/>
            <person name="Young P.W."/>
            <person name="Sanders I.R."/>
            <person name="Henrissat B."/>
            <person name="Rensing S.A."/>
            <person name="Grigoriev I.V."/>
            <person name="Corradi N."/>
            <person name="Roux C."/>
            <person name="Martin F."/>
        </authorList>
    </citation>
    <scope>NUCLEOTIDE SEQUENCE [LARGE SCALE GENOMIC DNA]</scope>
    <source>
        <strain evidence="1 2">DAOM 197198</strain>
    </source>
</reference>
<protein>
    <submittedName>
        <fullName evidence="1">Uncharacterized protein</fullName>
    </submittedName>
</protein>
<name>A0A2P4Q3F9_RHIID</name>
<accession>A0A2P4Q3F9</accession>